<dbReference type="Pfam" id="PF15087">
    <property type="entry name" value="DUF4551"/>
    <property type="match status" value="1"/>
</dbReference>
<dbReference type="PANTHER" id="PTHR35354">
    <property type="entry name" value="RGD1561648"/>
    <property type="match status" value="1"/>
</dbReference>
<proteinExistence type="predicted"/>
<dbReference type="InterPro" id="IPR027878">
    <property type="entry name" value="DUF4551"/>
</dbReference>
<comment type="caution">
    <text evidence="1">The sequence shown here is derived from an EMBL/GenBank/DDBJ whole genome shotgun (WGS) entry which is preliminary data.</text>
</comment>
<sequence>MSKADCFKRNSKLESHLKRTLPRHVYDDIRYYESCVVKLPKEALAYQYVILTGKAVLLATYPFKDVKEAVRLHDVLSINVELDIPPFLKACDAHNCQHIRLKYKKIISESQSVHLKIVNEEQEELDSGISVISDTSQSSSSMGPEVNYEEITNWSSSNEYSEDALTIASLEPSRETGKRTDLGNFSRTETITKEKNSFPTKEKQIFNNQISYRRGSIFHQDVKLPVDNDLPLVHIKGQKNKTQLSEEKLSINEDSTINRAVSRSLTNTPELQERSISSLLRRVQYNQPKSSRSFSSMAHYAKSASPLPIAPVEKRSQSVLERPRRNPSIKSLESCIDESFRLYDDLHIYVLQAKPILLNYLQTNWCAYLLNKTLEVSEPNLQLNDVIDSFQLENSFNKLRNEIVDPENSIERTYGLLNELRIGFQRRSQLKYIFWKDQMLYYFLMQKLEQYMHNLQYRFTASPLTYGNEMETDVYIQSRLDELEIIIMLLDVLFDVLHDTDKIHEKMKMLHFRNGTLIKQLLSILVTSPCIPSKFYNTCSRMLEDFNEFSTYAWKNLPEGVLIEMLGTIINKIGGIFSELISTIKTLSESNSCISIATIFKDISMANYLKRSITQLLGLLYPVEQRTLKPEDCVLVYHHFFVIKCLMENVPEVQNYVKERYQEEFRYYILWTRINTRIPEKYPVKRVLRPLIEHVHKIGSYEQMDITLHPRIS</sequence>
<protein>
    <submittedName>
        <fullName evidence="1">Uncharacterized protein</fullName>
    </submittedName>
</protein>
<organism evidence="1 2">
    <name type="scientific">Gryllus longicercus</name>
    <dbReference type="NCBI Taxonomy" id="2509291"/>
    <lineage>
        <taxon>Eukaryota</taxon>
        <taxon>Metazoa</taxon>
        <taxon>Ecdysozoa</taxon>
        <taxon>Arthropoda</taxon>
        <taxon>Hexapoda</taxon>
        <taxon>Insecta</taxon>
        <taxon>Pterygota</taxon>
        <taxon>Neoptera</taxon>
        <taxon>Polyneoptera</taxon>
        <taxon>Orthoptera</taxon>
        <taxon>Ensifera</taxon>
        <taxon>Gryllidea</taxon>
        <taxon>Grylloidea</taxon>
        <taxon>Gryllidae</taxon>
        <taxon>Gryllinae</taxon>
        <taxon>Gryllus</taxon>
    </lineage>
</organism>
<name>A0AAN9VAJ7_9ORTH</name>
<accession>A0AAN9VAJ7</accession>
<gene>
    <name evidence="1" type="ORF">R5R35_008684</name>
</gene>
<reference evidence="1 2" key="1">
    <citation type="submission" date="2024-03" db="EMBL/GenBank/DDBJ databases">
        <title>The genome assembly and annotation of the cricket Gryllus longicercus Weissman &amp; Gray.</title>
        <authorList>
            <person name="Szrajer S."/>
            <person name="Gray D."/>
            <person name="Ylla G."/>
        </authorList>
    </citation>
    <scope>NUCLEOTIDE SEQUENCE [LARGE SCALE GENOMIC DNA]</scope>
    <source>
        <strain evidence="1">DAG 2021-001</strain>
        <tissue evidence="1">Whole body minus gut</tissue>
    </source>
</reference>
<keyword evidence="2" id="KW-1185">Reference proteome</keyword>
<dbReference type="EMBL" id="JAZDUA010000527">
    <property type="protein sequence ID" value="KAK7791519.1"/>
    <property type="molecule type" value="Genomic_DNA"/>
</dbReference>
<evidence type="ECO:0000313" key="1">
    <source>
        <dbReference type="EMBL" id="KAK7791519.1"/>
    </source>
</evidence>
<dbReference type="Proteomes" id="UP001378592">
    <property type="component" value="Unassembled WGS sequence"/>
</dbReference>
<dbReference type="AlphaFoldDB" id="A0AAN9VAJ7"/>
<evidence type="ECO:0000313" key="2">
    <source>
        <dbReference type="Proteomes" id="UP001378592"/>
    </source>
</evidence>
<dbReference type="PANTHER" id="PTHR35354:SF1">
    <property type="entry name" value="RGD1561648"/>
    <property type="match status" value="1"/>
</dbReference>